<gene>
    <name evidence="1" type="ordered locus">Fnod_0576</name>
</gene>
<dbReference type="RefSeq" id="WP_011993754.1">
    <property type="nucleotide sequence ID" value="NC_009718.1"/>
</dbReference>
<dbReference type="EMBL" id="CP000771">
    <property type="protein sequence ID" value="ABS60435.1"/>
    <property type="molecule type" value="Genomic_DNA"/>
</dbReference>
<keyword evidence="2" id="KW-1185">Reference proteome</keyword>
<organism evidence="1 2">
    <name type="scientific">Fervidobacterium nodosum (strain ATCC 35602 / DSM 5306 / Rt17-B1)</name>
    <dbReference type="NCBI Taxonomy" id="381764"/>
    <lineage>
        <taxon>Bacteria</taxon>
        <taxon>Thermotogati</taxon>
        <taxon>Thermotogota</taxon>
        <taxon>Thermotogae</taxon>
        <taxon>Thermotogales</taxon>
        <taxon>Fervidobacteriaceae</taxon>
        <taxon>Fervidobacterium</taxon>
    </lineage>
</organism>
<dbReference type="OrthoDB" id="7054911at2"/>
<reference evidence="1 2" key="2">
    <citation type="journal article" date="2009" name="Proc. Natl. Acad. Sci. U.S.A.">
        <title>On the chimeric nature, thermophilic origin, and phylogenetic placement of the Thermotogales.</title>
        <authorList>
            <person name="Zhaxybayeva O."/>
            <person name="Swithers K.S."/>
            <person name="Lapierre P."/>
            <person name="Fournier G.P."/>
            <person name="Bickhart D.M."/>
            <person name="DeBoy R.T."/>
            <person name="Nelson K.E."/>
            <person name="Nesbo C.L."/>
            <person name="Doolittle W.F."/>
            <person name="Gogarten J.P."/>
            <person name="Noll K.M."/>
        </authorList>
    </citation>
    <scope>NUCLEOTIDE SEQUENCE [LARGE SCALE GENOMIC DNA]</scope>
    <source>
        <strain evidence="2">ATCC 35602 / DSM 5306 / Rt17-B1</strain>
    </source>
</reference>
<dbReference type="AlphaFoldDB" id="A7HKK2"/>
<protein>
    <recommendedName>
        <fullName evidence="3">SIR2-like domain-containing protein</fullName>
    </recommendedName>
</protein>
<reference evidence="1 2" key="1">
    <citation type="submission" date="2007-07" db="EMBL/GenBank/DDBJ databases">
        <title>Complete sequence of Fervidobacterium nodosum Rt17-B1.</title>
        <authorList>
            <consortium name="US DOE Joint Genome Institute"/>
            <person name="Copeland A."/>
            <person name="Lucas S."/>
            <person name="Lapidus A."/>
            <person name="Barry K."/>
            <person name="Glavina del Rio T."/>
            <person name="Dalin E."/>
            <person name="Tice H."/>
            <person name="Pitluck S."/>
            <person name="Saunders E."/>
            <person name="Brettin T."/>
            <person name="Bruce D."/>
            <person name="Detter J.C."/>
            <person name="Han C."/>
            <person name="Schmutz J."/>
            <person name="Larimer F."/>
            <person name="Land M."/>
            <person name="Hauser L."/>
            <person name="Kyrpides N."/>
            <person name="Mikhailova N."/>
            <person name="Nelson K."/>
            <person name="Gogarten J.P."/>
            <person name="Noll K."/>
            <person name="Richardson P."/>
        </authorList>
    </citation>
    <scope>NUCLEOTIDE SEQUENCE [LARGE SCALE GENOMIC DNA]</scope>
    <source>
        <strain evidence="2">ATCC 35602 / DSM 5306 / Rt17-B1</strain>
    </source>
</reference>
<evidence type="ECO:0008006" key="3">
    <source>
        <dbReference type="Google" id="ProtNLM"/>
    </source>
</evidence>
<dbReference type="KEGG" id="fno:Fnod_0576"/>
<dbReference type="HOGENOM" id="CLU_640397_0_0_0"/>
<accession>A7HKK2</accession>
<dbReference type="STRING" id="381764.Fnod_0576"/>
<dbReference type="Proteomes" id="UP000002415">
    <property type="component" value="Chromosome"/>
</dbReference>
<evidence type="ECO:0000313" key="1">
    <source>
        <dbReference type="EMBL" id="ABS60435.1"/>
    </source>
</evidence>
<sequence length="429" mass="49880">MGQETTLIIGAGVDKTNGIGLPLANELIPGIAIFAKKEGKKYEEAITSFLPNLRFSFNKIIQDSIELFASYDESKIGKIIKDLENESENGKDKLIFDVLKKLFSKVKNIKEEGKLDDETIKDIEKLLDEESKKELSDEYIIELSKASFTDSFRLILKAILKRSIENPNNPISKVLSQHFLDLESLLAKTFLGFYTESLAEIKKYLYISWMLWAYLKTREKEVLEKESIPFYPNIPEDFKVISFNYTSFLSKRTNLKKENYLYFHGVLDKYLKFDTRTWIELECEDIHEFLENTVRQNTDLKNGKYLLPGIIPPLKLKPVLSSNFIEDWYKANEWIQNSKRIIVIGYSFNYADEHFNDIIRKKLNNSNQVLYIINPDAENLKERIKKIFSLSDNYFTGIEKKEHLVFSSEKIKIIGAKADEIALDSIDEF</sequence>
<evidence type="ECO:0000313" key="2">
    <source>
        <dbReference type="Proteomes" id="UP000002415"/>
    </source>
</evidence>
<name>A7HKK2_FERNB</name>
<proteinExistence type="predicted"/>